<dbReference type="AlphaFoldDB" id="G9WX13"/>
<reference evidence="17 18" key="1">
    <citation type="submission" date="2011-08" db="EMBL/GenBank/DDBJ databases">
        <title>The Genome Sequence of Oribacterium sp. ACB7.</title>
        <authorList>
            <consortium name="The Broad Institute Genome Sequencing Platform"/>
            <person name="Earl A."/>
            <person name="Ward D."/>
            <person name="Feldgarden M."/>
            <person name="Gevers D."/>
            <person name="Sizova M."/>
            <person name="Hazen A."/>
            <person name="Epstein S."/>
            <person name="Young S.K."/>
            <person name="Zeng Q."/>
            <person name="Gargeya S."/>
            <person name="Fitzgerald M."/>
            <person name="Haas B."/>
            <person name="Abouelleil A."/>
            <person name="Alvarado L."/>
            <person name="Arachchi H.M."/>
            <person name="Berlin A."/>
            <person name="Brown A."/>
            <person name="Chapman S.B."/>
            <person name="Chen Z."/>
            <person name="Dunbar C."/>
            <person name="Freedman E."/>
            <person name="Gearin G."/>
            <person name="Gellesch M."/>
            <person name="Goldberg J."/>
            <person name="Griggs A."/>
            <person name="Gujja S."/>
            <person name="Heiman D."/>
            <person name="Howarth C."/>
            <person name="Larson L."/>
            <person name="Lui A."/>
            <person name="MacDonald P.J.P."/>
            <person name="Montmayeur A."/>
            <person name="Murphy C."/>
            <person name="Neiman D."/>
            <person name="Pearson M."/>
            <person name="Priest M."/>
            <person name="Roberts A."/>
            <person name="Saif S."/>
            <person name="Shea T."/>
            <person name="Shenoy N."/>
            <person name="Sisk P."/>
            <person name="Stolte C."/>
            <person name="Sykes S."/>
            <person name="Wortman J."/>
            <person name="Nusbaum C."/>
            <person name="Birren B."/>
        </authorList>
    </citation>
    <scope>NUCLEOTIDE SEQUENCE [LARGE SCALE GENOMIC DNA]</scope>
    <source>
        <strain evidence="17 18">ACB7</strain>
    </source>
</reference>
<name>G9WX13_9FIRM</name>
<evidence type="ECO:0000313" key="18">
    <source>
        <dbReference type="Proteomes" id="UP000003527"/>
    </source>
</evidence>
<organism evidence="17 18">
    <name type="scientific">Oribacterium asaccharolyticum ACB7</name>
    <dbReference type="NCBI Taxonomy" id="796944"/>
    <lineage>
        <taxon>Bacteria</taxon>
        <taxon>Bacillati</taxon>
        <taxon>Bacillota</taxon>
        <taxon>Clostridia</taxon>
        <taxon>Lachnospirales</taxon>
        <taxon>Lachnospiraceae</taxon>
        <taxon>Oribacterium</taxon>
    </lineage>
</organism>
<evidence type="ECO:0000256" key="10">
    <source>
        <dbReference type="ARBA" id="ARBA00022840"/>
    </source>
</evidence>
<comment type="similarity">
    <text evidence="2 13">Belongs to the SUA5 family.</text>
</comment>
<feature type="binding site" evidence="14">
    <location>
        <position position="30"/>
    </location>
    <ligand>
        <name>L-threonine</name>
        <dbReference type="ChEBI" id="CHEBI:57926"/>
    </ligand>
</feature>
<dbReference type="GO" id="GO:0008033">
    <property type="term" value="P:tRNA processing"/>
    <property type="evidence" value="ECO:0007669"/>
    <property type="project" value="UniProtKB-KW"/>
</dbReference>
<dbReference type="PROSITE" id="PS51163">
    <property type="entry name" value="YRDC"/>
    <property type="match status" value="1"/>
</dbReference>
<evidence type="ECO:0000256" key="12">
    <source>
        <dbReference type="ARBA" id="ARBA00048366"/>
    </source>
</evidence>
<dbReference type="EC" id="2.7.7.87" evidence="3 13"/>
<dbReference type="GO" id="GO:0005524">
    <property type="term" value="F:ATP binding"/>
    <property type="evidence" value="ECO:0007669"/>
    <property type="project" value="UniProtKB-UniRule"/>
</dbReference>
<dbReference type="GO" id="GO:0006450">
    <property type="term" value="P:regulation of translational fidelity"/>
    <property type="evidence" value="ECO:0007669"/>
    <property type="project" value="TreeGrafter"/>
</dbReference>
<feature type="binding site" evidence="14">
    <location>
        <position position="53"/>
    </location>
    <ligand>
        <name>ATP</name>
        <dbReference type="ChEBI" id="CHEBI:30616"/>
    </ligand>
</feature>
<feature type="binding site" evidence="14">
    <location>
        <position position="116"/>
    </location>
    <ligand>
        <name>L-threonine</name>
        <dbReference type="ChEBI" id="CHEBI:57926"/>
    </ligand>
</feature>
<dbReference type="Gene3D" id="3.90.870.10">
    <property type="entry name" value="DHBP synthase"/>
    <property type="match status" value="1"/>
</dbReference>
<feature type="binding site" evidence="14">
    <location>
        <position position="146"/>
    </location>
    <ligand>
        <name>ATP</name>
        <dbReference type="ChEBI" id="CHEBI:30616"/>
    </ligand>
</feature>
<feature type="binding site" evidence="14">
    <location>
        <position position="138"/>
    </location>
    <ligand>
        <name>ATP</name>
        <dbReference type="ChEBI" id="CHEBI:30616"/>
    </ligand>
</feature>
<evidence type="ECO:0000256" key="13">
    <source>
        <dbReference type="PIRNR" id="PIRNR004930"/>
    </source>
</evidence>
<keyword evidence="6 13" id="KW-0808">Transferase</keyword>
<evidence type="ECO:0000256" key="4">
    <source>
        <dbReference type="ARBA" id="ARBA00015492"/>
    </source>
</evidence>
<protein>
    <recommendedName>
        <fullName evidence="4 13">Threonylcarbamoyl-AMP synthase</fullName>
        <shortName evidence="13">TC-AMP synthase</shortName>
        <ecNumber evidence="3 13">2.7.7.87</ecNumber>
    </recommendedName>
    <alternativeName>
        <fullName evidence="11 13">L-threonylcarbamoyladenylate synthase</fullName>
    </alternativeName>
</protein>
<dbReference type="SUPFAM" id="SSF55821">
    <property type="entry name" value="YrdC/RibB"/>
    <property type="match status" value="1"/>
</dbReference>
<feature type="binding site" evidence="14">
    <location>
        <position position="234"/>
    </location>
    <ligand>
        <name>ATP</name>
        <dbReference type="ChEBI" id="CHEBI:30616"/>
    </ligand>
</feature>
<comment type="subcellular location">
    <subcellularLocation>
        <location evidence="1 13">Cytoplasm</location>
    </subcellularLocation>
</comment>
<feature type="binding site" evidence="14">
    <location>
        <position position="57"/>
    </location>
    <ligand>
        <name>ATP</name>
        <dbReference type="ChEBI" id="CHEBI:30616"/>
    </ligand>
</feature>
<evidence type="ECO:0000256" key="11">
    <source>
        <dbReference type="ARBA" id="ARBA00029774"/>
    </source>
</evidence>
<feature type="domain" description="YrdC-like" evidence="16">
    <location>
        <begin position="8"/>
        <end position="194"/>
    </location>
</feature>
<feature type="binding site" evidence="14">
    <location>
        <position position="62"/>
    </location>
    <ligand>
        <name>L-threonine</name>
        <dbReference type="ChEBI" id="CHEBI:57926"/>
    </ligand>
</feature>
<dbReference type="PATRIC" id="fig|796944.3.peg.2136"/>
<evidence type="ECO:0000256" key="9">
    <source>
        <dbReference type="ARBA" id="ARBA00022741"/>
    </source>
</evidence>
<evidence type="ECO:0000256" key="2">
    <source>
        <dbReference type="ARBA" id="ARBA00007663"/>
    </source>
</evidence>
<dbReference type="Pfam" id="PF01300">
    <property type="entry name" value="Sua5_yciO_yrdC"/>
    <property type="match status" value="1"/>
</dbReference>
<keyword evidence="18" id="KW-1185">Reference proteome</keyword>
<dbReference type="GO" id="GO:0003725">
    <property type="term" value="F:double-stranded RNA binding"/>
    <property type="evidence" value="ECO:0007669"/>
    <property type="project" value="UniProtKB-UniRule"/>
</dbReference>
<evidence type="ECO:0000259" key="16">
    <source>
        <dbReference type="PROSITE" id="PS51163"/>
    </source>
</evidence>
<keyword evidence="10 13" id="KW-0067">ATP-binding</keyword>
<feature type="region of interest" description="Disordered" evidence="15">
    <location>
        <begin position="263"/>
        <end position="283"/>
    </location>
</feature>
<dbReference type="GO" id="GO:0005737">
    <property type="term" value="C:cytoplasm"/>
    <property type="evidence" value="ECO:0007669"/>
    <property type="project" value="UniProtKB-SubCell"/>
</dbReference>
<feature type="binding site" evidence="14">
    <location>
        <position position="176"/>
    </location>
    <ligand>
        <name>L-threonine</name>
        <dbReference type="ChEBI" id="CHEBI:57926"/>
    </ligand>
</feature>
<dbReference type="InterPro" id="IPR005145">
    <property type="entry name" value="Sua5_C"/>
</dbReference>
<keyword evidence="8 13" id="KW-0548">Nucleotidyltransferase</keyword>
<evidence type="ECO:0000256" key="5">
    <source>
        <dbReference type="ARBA" id="ARBA00022490"/>
    </source>
</evidence>
<keyword evidence="9 13" id="KW-0547">Nucleotide-binding</keyword>
<dbReference type="PANTHER" id="PTHR17490">
    <property type="entry name" value="SUA5"/>
    <property type="match status" value="1"/>
</dbReference>
<proteinExistence type="inferred from homology"/>
<dbReference type="EMBL" id="AFZD01000021">
    <property type="protein sequence ID" value="EHL09346.1"/>
    <property type="molecule type" value="Genomic_DNA"/>
</dbReference>
<keyword evidence="7 13" id="KW-0819">tRNA processing</keyword>
<dbReference type="FunFam" id="3.90.870.10:FF:000009">
    <property type="entry name" value="Threonylcarbamoyl-AMP synthase, putative"/>
    <property type="match status" value="1"/>
</dbReference>
<dbReference type="GO" id="GO:0061710">
    <property type="term" value="F:L-threonylcarbamoyladenylate synthase"/>
    <property type="evidence" value="ECO:0007669"/>
    <property type="project" value="UniProtKB-EC"/>
</dbReference>
<dbReference type="InterPro" id="IPR038385">
    <property type="entry name" value="Sua5/YwlC_C"/>
</dbReference>
<evidence type="ECO:0000313" key="17">
    <source>
        <dbReference type="EMBL" id="EHL09346.1"/>
    </source>
</evidence>
<evidence type="ECO:0000256" key="7">
    <source>
        <dbReference type="ARBA" id="ARBA00022694"/>
    </source>
</evidence>
<evidence type="ECO:0000256" key="8">
    <source>
        <dbReference type="ARBA" id="ARBA00022695"/>
    </source>
</evidence>
<dbReference type="NCBIfam" id="TIGR00057">
    <property type="entry name" value="L-threonylcarbamoyladenylate synthase"/>
    <property type="match status" value="1"/>
</dbReference>
<dbReference type="InterPro" id="IPR010923">
    <property type="entry name" value="T(6)A37_SUA5"/>
</dbReference>
<evidence type="ECO:0000256" key="6">
    <source>
        <dbReference type="ARBA" id="ARBA00022679"/>
    </source>
</evidence>
<dbReference type="PIRSF" id="PIRSF004930">
    <property type="entry name" value="Tln_factor_SUA5"/>
    <property type="match status" value="1"/>
</dbReference>
<dbReference type="RefSeq" id="WP_009537162.1">
    <property type="nucleotide sequence ID" value="NZ_JH414505.1"/>
</dbReference>
<comment type="function">
    <text evidence="13">Required for the formation of a threonylcarbamoyl group on adenosine at position 37 (t(6)A37) in tRNAs that read codons beginning with adenine.</text>
</comment>
<dbReference type="GO" id="GO:0000049">
    <property type="term" value="F:tRNA binding"/>
    <property type="evidence" value="ECO:0007669"/>
    <property type="project" value="TreeGrafter"/>
</dbReference>
<dbReference type="InterPro" id="IPR006070">
    <property type="entry name" value="Sua5-like_dom"/>
</dbReference>
<evidence type="ECO:0000256" key="3">
    <source>
        <dbReference type="ARBA" id="ARBA00012584"/>
    </source>
</evidence>
<evidence type="ECO:0000256" key="14">
    <source>
        <dbReference type="PIRSR" id="PIRSR004930-1"/>
    </source>
</evidence>
<dbReference type="HOGENOM" id="CLU_031397_0_0_9"/>
<feature type="binding site" evidence="14">
    <location>
        <position position="190"/>
    </location>
    <ligand>
        <name>ATP</name>
        <dbReference type="ChEBI" id="CHEBI:30616"/>
    </ligand>
</feature>
<dbReference type="Proteomes" id="UP000003527">
    <property type="component" value="Unassembled WGS sequence"/>
</dbReference>
<dbReference type="Gene3D" id="3.40.50.11030">
    <property type="entry name" value="Threonylcarbamoyl-AMP synthase, C-terminal domain"/>
    <property type="match status" value="1"/>
</dbReference>
<accession>G9WX13</accession>
<evidence type="ECO:0000256" key="15">
    <source>
        <dbReference type="SAM" id="MobiDB-lite"/>
    </source>
</evidence>
<keyword evidence="5 13" id="KW-0963">Cytoplasm</keyword>
<dbReference type="Pfam" id="PF03481">
    <property type="entry name" value="Sua5_C"/>
    <property type="match status" value="1"/>
</dbReference>
<evidence type="ECO:0000256" key="1">
    <source>
        <dbReference type="ARBA" id="ARBA00004496"/>
    </source>
</evidence>
<dbReference type="InterPro" id="IPR017945">
    <property type="entry name" value="DHBP_synth_RibB-like_a/b_dom"/>
</dbReference>
<feature type="binding site" evidence="14">
    <location>
        <position position="112"/>
    </location>
    <ligand>
        <name>ATP</name>
        <dbReference type="ChEBI" id="CHEBI:30616"/>
    </ligand>
</feature>
<dbReference type="InterPro" id="IPR050156">
    <property type="entry name" value="TC-AMP_synthase_SUA5"/>
</dbReference>
<dbReference type="PANTHER" id="PTHR17490:SF16">
    <property type="entry name" value="THREONYLCARBAMOYL-AMP SYNTHASE"/>
    <property type="match status" value="1"/>
</dbReference>
<gene>
    <name evidence="17" type="ORF">HMPREF9624_01387</name>
</gene>
<comment type="catalytic activity">
    <reaction evidence="12 13">
        <text>L-threonine + hydrogencarbonate + ATP = L-threonylcarbamoyladenylate + diphosphate + H2O</text>
        <dbReference type="Rhea" id="RHEA:36407"/>
        <dbReference type="ChEBI" id="CHEBI:15377"/>
        <dbReference type="ChEBI" id="CHEBI:17544"/>
        <dbReference type="ChEBI" id="CHEBI:30616"/>
        <dbReference type="ChEBI" id="CHEBI:33019"/>
        <dbReference type="ChEBI" id="CHEBI:57926"/>
        <dbReference type="ChEBI" id="CHEBI:73682"/>
        <dbReference type="EC" id="2.7.7.87"/>
    </reaction>
</comment>
<sequence length="396" mass="43887">METRIFSKKDIEEAAQILKAGGLVAFPTETVYGLGGNGLDKEAARKIYAAKGRPSDNPLILHVSKMEEVYPLVESVPEKAKRLMESFWPGPLTLILKKSKIVPLESTGGLDTVALRCPDNGVTLELIERAGLPVAGPSANLSGSPSPTEASHVYHDLAGRIEGILDDGAVGIGVESTILDMSTDRPTLLRPGAITLEDLTEVLGEKPEIDPTLLGKKMEDGFIPKAPGMKYRHYAPKAEMILFITSTVRKACDISFCSLEKKESERRESEDKTSEKKRSEDRISEGKEYEYKVSKRIEEYLEEESKGFPREKIAILCAEETKHFYQEMAEKEGIILKVLGRRDEPLSMTHNLFRILRECDEEGIELILSEGYSEEGIGFALMNRMKKAAGQKIIAV</sequence>
<comment type="caution">
    <text evidence="17">The sequence shown here is derived from an EMBL/GenBank/DDBJ whole genome shotgun (WGS) entry which is preliminary data.</text>
</comment>